<feature type="region of interest" description="Disordered" evidence="6">
    <location>
        <begin position="59"/>
        <end position="78"/>
    </location>
</feature>
<feature type="domain" description="Translation elongation factor EF1B beta/delta subunit guanine nucleotide exchange" evidence="7">
    <location>
        <begin position="176"/>
        <end position="262"/>
    </location>
</feature>
<dbReference type="InterPro" id="IPR014717">
    <property type="entry name" value="Transl_elong_EF1B/ribsomal_bS6"/>
</dbReference>
<feature type="compositionally biased region" description="Acidic residues" evidence="6">
    <location>
        <begin position="131"/>
        <end position="150"/>
    </location>
</feature>
<dbReference type="FunFam" id="3.30.70.60:FF:000001">
    <property type="entry name" value="Elongation factor 1-beta 1 like"/>
    <property type="match status" value="1"/>
</dbReference>
<dbReference type="InterPro" id="IPR001326">
    <property type="entry name" value="Transl_elong_EF1B_B/D_CS"/>
</dbReference>
<comment type="caution">
    <text evidence="9">The sequence shown here is derived from an EMBL/GenBank/DDBJ whole genome shotgun (WGS) entry which is preliminary data.</text>
</comment>
<dbReference type="SMART" id="SM00888">
    <property type="entry name" value="EF1_GNE"/>
    <property type="match status" value="1"/>
</dbReference>
<dbReference type="CDD" id="cd00292">
    <property type="entry name" value="EF1B"/>
    <property type="match status" value="1"/>
</dbReference>
<evidence type="ECO:0000313" key="10">
    <source>
        <dbReference type="Proteomes" id="UP000664940"/>
    </source>
</evidence>
<name>A0A834E0M2_9CHIR</name>
<reference evidence="9 10" key="1">
    <citation type="journal article" date="2020" name="Nature">
        <title>Six reference-quality genomes reveal evolution of bat adaptations.</title>
        <authorList>
            <person name="Jebb D."/>
            <person name="Huang Z."/>
            <person name="Pippel M."/>
            <person name="Hughes G.M."/>
            <person name="Lavrichenko K."/>
            <person name="Devanna P."/>
            <person name="Winkler S."/>
            <person name="Jermiin L.S."/>
            <person name="Skirmuntt E.C."/>
            <person name="Katzourakis A."/>
            <person name="Burkitt-Gray L."/>
            <person name="Ray D.A."/>
            <person name="Sullivan K.A.M."/>
            <person name="Roscito J.G."/>
            <person name="Kirilenko B.M."/>
            <person name="Davalos L.M."/>
            <person name="Corthals A.P."/>
            <person name="Power M.L."/>
            <person name="Jones G."/>
            <person name="Ransome R.D."/>
            <person name="Dechmann D.K.N."/>
            <person name="Locatelli A.G."/>
            <person name="Puechmaille S.J."/>
            <person name="Fedrigo O."/>
            <person name="Jarvis E.D."/>
            <person name="Hiller M."/>
            <person name="Vernes S.C."/>
            <person name="Myers E.W."/>
            <person name="Teeling E.C."/>
        </authorList>
    </citation>
    <scope>NUCLEOTIDE SEQUENCE [LARGE SCALE GENOMIC DNA]</scope>
    <source>
        <strain evidence="9">Bat1K_MPI-CBG_1</strain>
    </source>
</reference>
<sequence>MATDFLVHEKIWFDKFRYDDAERRFYEQMNGPVAGASCQENGASVILRDIARARENIQKSLAGSSGPGASSGPGGDHMVRDLQQAVSKLEARLSVLEKSAPAHRATAPQTQHVSPMRQVEPPPRGKAAPAAEDDEDDDIDLFGSDEEEDKEAMRLREERLRQYAEKKAKKPALVAKSSILLDVKPWDDETDMAQLEACVRSVQLDGLTWGGSKLVPVGYGIRKLQIQCVVEDDKVGTDLLEEEITKFEEHVQSVDIAAFNKI</sequence>
<evidence type="ECO:0000256" key="4">
    <source>
        <dbReference type="ARBA" id="ARBA00039378"/>
    </source>
</evidence>
<evidence type="ECO:0000256" key="5">
    <source>
        <dbReference type="RuleBase" id="RU003791"/>
    </source>
</evidence>
<dbReference type="GO" id="GO:0005829">
    <property type="term" value="C:cytosol"/>
    <property type="evidence" value="ECO:0007669"/>
    <property type="project" value="TreeGrafter"/>
</dbReference>
<organism evidence="9 10">
    <name type="scientific">Phyllostomus discolor</name>
    <name type="common">pale spear-nosed bat</name>
    <dbReference type="NCBI Taxonomy" id="89673"/>
    <lineage>
        <taxon>Eukaryota</taxon>
        <taxon>Metazoa</taxon>
        <taxon>Chordata</taxon>
        <taxon>Craniata</taxon>
        <taxon>Vertebrata</taxon>
        <taxon>Euteleostomi</taxon>
        <taxon>Mammalia</taxon>
        <taxon>Eutheria</taxon>
        <taxon>Laurasiatheria</taxon>
        <taxon>Chiroptera</taxon>
        <taxon>Yangochiroptera</taxon>
        <taxon>Phyllostomidae</taxon>
        <taxon>Phyllostominae</taxon>
        <taxon>Phyllostomus</taxon>
    </lineage>
</organism>
<dbReference type="Pfam" id="PF10587">
    <property type="entry name" value="EF-1_beta_acid"/>
    <property type="match status" value="1"/>
</dbReference>
<dbReference type="Pfam" id="PF00736">
    <property type="entry name" value="EF1_GNE"/>
    <property type="match status" value="1"/>
</dbReference>
<accession>A0A834E0M2</accession>
<feature type="compositionally biased region" description="Gly residues" evidence="6">
    <location>
        <begin position="65"/>
        <end position="75"/>
    </location>
</feature>
<dbReference type="GO" id="GO:0003746">
    <property type="term" value="F:translation elongation factor activity"/>
    <property type="evidence" value="ECO:0007669"/>
    <property type="project" value="UniProtKB-KW"/>
</dbReference>
<protein>
    <recommendedName>
        <fullName evidence="4">Elongation factor 1-delta</fullName>
    </recommendedName>
</protein>
<evidence type="ECO:0000259" key="7">
    <source>
        <dbReference type="SMART" id="SM00888"/>
    </source>
</evidence>
<dbReference type="SMART" id="SM01182">
    <property type="entry name" value="EF-1_beta_acid"/>
    <property type="match status" value="1"/>
</dbReference>
<dbReference type="PANTHER" id="PTHR11595:SF26">
    <property type="entry name" value="ELONGATION FACTOR 1-DELTA"/>
    <property type="match status" value="1"/>
</dbReference>
<evidence type="ECO:0000256" key="2">
    <source>
        <dbReference type="ARBA" id="ARBA00022768"/>
    </source>
</evidence>
<feature type="region of interest" description="Disordered" evidence="6">
    <location>
        <begin position="99"/>
        <end position="150"/>
    </location>
</feature>
<dbReference type="PANTHER" id="PTHR11595">
    <property type="entry name" value="EF-HAND AND COILED-COIL DOMAIN-CONTAINING FAMILY MEMBER"/>
    <property type="match status" value="1"/>
</dbReference>
<keyword evidence="3 5" id="KW-0648">Protein biosynthesis</keyword>
<evidence type="ECO:0000313" key="9">
    <source>
        <dbReference type="EMBL" id="KAF6099156.1"/>
    </source>
</evidence>
<dbReference type="Proteomes" id="UP000664940">
    <property type="component" value="Unassembled WGS sequence"/>
</dbReference>
<dbReference type="InterPro" id="IPR036219">
    <property type="entry name" value="eEF-1beta-like_sf"/>
</dbReference>
<dbReference type="InterPro" id="IPR018940">
    <property type="entry name" value="EF-1_beta_acid_region_euk"/>
</dbReference>
<dbReference type="InterPro" id="IPR049720">
    <property type="entry name" value="EF1B_bsu/dsu"/>
</dbReference>
<dbReference type="PROSITE" id="PS00825">
    <property type="entry name" value="EF1BD_2"/>
    <property type="match status" value="1"/>
</dbReference>
<dbReference type="GO" id="GO:0005085">
    <property type="term" value="F:guanyl-nucleotide exchange factor activity"/>
    <property type="evidence" value="ECO:0007669"/>
    <property type="project" value="TreeGrafter"/>
</dbReference>
<dbReference type="PROSITE" id="PS00824">
    <property type="entry name" value="EF1BD_1"/>
    <property type="match status" value="1"/>
</dbReference>
<dbReference type="SUPFAM" id="SSF54984">
    <property type="entry name" value="eEF-1beta-like"/>
    <property type="match status" value="1"/>
</dbReference>
<evidence type="ECO:0000259" key="8">
    <source>
        <dbReference type="SMART" id="SM01182"/>
    </source>
</evidence>
<dbReference type="AlphaFoldDB" id="A0A834E0M2"/>
<evidence type="ECO:0000256" key="1">
    <source>
        <dbReference type="ARBA" id="ARBA00007411"/>
    </source>
</evidence>
<dbReference type="EMBL" id="JABVXQ010000007">
    <property type="protein sequence ID" value="KAF6099156.1"/>
    <property type="molecule type" value="Genomic_DNA"/>
</dbReference>
<keyword evidence="2 5" id="KW-0251">Elongation factor</keyword>
<comment type="similarity">
    <text evidence="1 5">Belongs to the EF-1-beta/EF-1-delta family.</text>
</comment>
<gene>
    <name evidence="9" type="ORF">HJG60_004260</name>
</gene>
<dbReference type="InterPro" id="IPR014038">
    <property type="entry name" value="EF1B_bsu/dsu_GNE"/>
</dbReference>
<dbReference type="GO" id="GO:0005853">
    <property type="term" value="C:eukaryotic translation elongation factor 1 complex"/>
    <property type="evidence" value="ECO:0007669"/>
    <property type="project" value="InterPro"/>
</dbReference>
<dbReference type="Gene3D" id="3.30.70.60">
    <property type="match status" value="1"/>
</dbReference>
<feature type="domain" description="Elongation factor 1 beta central acidic region eukaryote" evidence="8">
    <location>
        <begin position="141"/>
        <end position="167"/>
    </location>
</feature>
<evidence type="ECO:0000256" key="6">
    <source>
        <dbReference type="SAM" id="MobiDB-lite"/>
    </source>
</evidence>
<evidence type="ECO:0000256" key="3">
    <source>
        <dbReference type="ARBA" id="ARBA00022917"/>
    </source>
</evidence>
<proteinExistence type="inferred from homology"/>